<evidence type="ECO:0000313" key="3">
    <source>
        <dbReference type="Proteomes" id="UP000698173"/>
    </source>
</evidence>
<sequence>MLSINFIFVFFIIASAVSYFYFKTRQFRTRQVFPIRKKMYASMSGASLGGLLLFFGINQLILFNGITTYIIAALFIIFGVYVGIFNFKAYKHYRSFVDEETKLNDN</sequence>
<keyword evidence="1" id="KW-0472">Membrane</keyword>
<evidence type="ECO:0000313" key="2">
    <source>
        <dbReference type="EMBL" id="HJF31448.1"/>
    </source>
</evidence>
<protein>
    <submittedName>
        <fullName evidence="2">YtpI family protein</fullName>
    </submittedName>
</protein>
<dbReference type="Proteomes" id="UP000698173">
    <property type="component" value="Unassembled WGS sequence"/>
</dbReference>
<name>A0A921FXA3_SPOPS</name>
<reference evidence="2" key="1">
    <citation type="journal article" date="2021" name="PeerJ">
        <title>Extensive microbial diversity within the chicken gut microbiome revealed by metagenomics and culture.</title>
        <authorList>
            <person name="Gilroy R."/>
            <person name="Ravi A."/>
            <person name="Getino M."/>
            <person name="Pursley I."/>
            <person name="Horton D.L."/>
            <person name="Alikhan N.F."/>
            <person name="Baker D."/>
            <person name="Gharbi K."/>
            <person name="Hall N."/>
            <person name="Watson M."/>
            <person name="Adriaenssens E.M."/>
            <person name="Foster-Nyarko E."/>
            <person name="Jarju S."/>
            <person name="Secka A."/>
            <person name="Antonio M."/>
            <person name="Oren A."/>
            <person name="Chaudhuri R.R."/>
            <person name="La Ragione R."/>
            <person name="Hildebrand F."/>
            <person name="Pallen M.J."/>
        </authorList>
    </citation>
    <scope>NUCLEOTIDE SEQUENCE</scope>
    <source>
        <strain evidence="2">CHK171-7178</strain>
    </source>
</reference>
<dbReference type="InterPro" id="IPR025618">
    <property type="entry name" value="YtpI"/>
</dbReference>
<proteinExistence type="predicted"/>
<feature type="transmembrane region" description="Helical" evidence="1">
    <location>
        <begin position="6"/>
        <end position="22"/>
    </location>
</feature>
<comment type="caution">
    <text evidence="2">The sequence shown here is derived from an EMBL/GenBank/DDBJ whole genome shotgun (WGS) entry which is preliminary data.</text>
</comment>
<accession>A0A921FXA3</accession>
<feature type="transmembrane region" description="Helical" evidence="1">
    <location>
        <begin position="69"/>
        <end position="87"/>
    </location>
</feature>
<feature type="transmembrane region" description="Helical" evidence="1">
    <location>
        <begin position="43"/>
        <end position="63"/>
    </location>
</feature>
<organism evidence="2 3">
    <name type="scientific">Sporosarcina psychrophila</name>
    <name type="common">Bacillus psychrophilus</name>
    <dbReference type="NCBI Taxonomy" id="1476"/>
    <lineage>
        <taxon>Bacteria</taxon>
        <taxon>Bacillati</taxon>
        <taxon>Bacillota</taxon>
        <taxon>Bacilli</taxon>
        <taxon>Bacillales</taxon>
        <taxon>Caryophanaceae</taxon>
        <taxon>Sporosarcina</taxon>
    </lineage>
</organism>
<keyword evidence="1" id="KW-0812">Transmembrane</keyword>
<dbReference type="Pfam" id="PF14007">
    <property type="entry name" value="YtpI"/>
    <property type="match status" value="1"/>
</dbReference>
<evidence type="ECO:0000256" key="1">
    <source>
        <dbReference type="SAM" id="Phobius"/>
    </source>
</evidence>
<gene>
    <name evidence="2" type="ORF">K8V56_06665</name>
</gene>
<dbReference type="AlphaFoldDB" id="A0A921FXA3"/>
<keyword evidence="1" id="KW-1133">Transmembrane helix</keyword>
<dbReference type="EMBL" id="DYWT01000109">
    <property type="protein sequence ID" value="HJF31448.1"/>
    <property type="molecule type" value="Genomic_DNA"/>
</dbReference>
<reference evidence="2" key="2">
    <citation type="submission" date="2021-09" db="EMBL/GenBank/DDBJ databases">
        <authorList>
            <person name="Gilroy R."/>
        </authorList>
    </citation>
    <scope>NUCLEOTIDE SEQUENCE</scope>
    <source>
        <strain evidence="2">CHK171-7178</strain>
    </source>
</reference>